<evidence type="ECO:0000313" key="1">
    <source>
        <dbReference type="EMBL" id="AXT46626.1"/>
    </source>
</evidence>
<name>A0AAD0RQT6_9NEIS</name>
<organism evidence="1 2">
    <name type="scientific">Chromobacterium rhizoryzae</name>
    <dbReference type="NCBI Taxonomy" id="1778675"/>
    <lineage>
        <taxon>Bacteria</taxon>
        <taxon>Pseudomonadati</taxon>
        <taxon>Pseudomonadota</taxon>
        <taxon>Betaproteobacteria</taxon>
        <taxon>Neisseriales</taxon>
        <taxon>Chromobacteriaceae</taxon>
        <taxon>Chromobacterium</taxon>
    </lineage>
</organism>
<dbReference type="EMBL" id="CP031968">
    <property type="protein sequence ID" value="AXT46626.1"/>
    <property type="molecule type" value="Genomic_DNA"/>
</dbReference>
<gene>
    <name evidence="1" type="ORF">D1345_10675</name>
</gene>
<proteinExistence type="predicted"/>
<reference evidence="1 2" key="1">
    <citation type="submission" date="2018-08" db="EMBL/GenBank/DDBJ databases">
        <title>Complete genome sequence of JP2-74.</title>
        <authorList>
            <person name="Wu L."/>
        </authorList>
    </citation>
    <scope>NUCLEOTIDE SEQUENCE [LARGE SCALE GENOMIC DNA]</scope>
    <source>
        <strain evidence="1 2">JP2-74</strain>
    </source>
</reference>
<protein>
    <submittedName>
        <fullName evidence="1">Uncharacterized protein</fullName>
    </submittedName>
</protein>
<sequence length="59" mass="6294">MDKQPLAVVLDTDAVTVVVEQAPELRVIEGVPGPVGPHGKNAVDDFDLDIALLYQIAKL</sequence>
<dbReference type="AlphaFoldDB" id="A0AAD0RQT6"/>
<accession>A0AAD0RQT6</accession>
<keyword evidence="2" id="KW-1185">Reference proteome</keyword>
<evidence type="ECO:0000313" key="2">
    <source>
        <dbReference type="Proteomes" id="UP000259465"/>
    </source>
</evidence>
<dbReference type="KEGG" id="crz:D1345_10675"/>
<dbReference type="RefSeq" id="WP_019099896.1">
    <property type="nucleotide sequence ID" value="NZ_CP031968.1"/>
</dbReference>
<dbReference type="Proteomes" id="UP000259465">
    <property type="component" value="Chromosome"/>
</dbReference>